<dbReference type="InterPro" id="IPR036922">
    <property type="entry name" value="Rieske_2Fe-2S_sf"/>
</dbReference>
<dbReference type="SUPFAM" id="SSF50022">
    <property type="entry name" value="ISP domain"/>
    <property type="match status" value="1"/>
</dbReference>
<organism evidence="1 2">
    <name type="scientific">Candidatus Nitronauta litoralis</name>
    <dbReference type="NCBI Taxonomy" id="2705533"/>
    <lineage>
        <taxon>Bacteria</taxon>
        <taxon>Pseudomonadati</taxon>
        <taxon>Nitrospinota/Tectimicrobiota group</taxon>
        <taxon>Nitrospinota</taxon>
        <taxon>Nitrospinia</taxon>
        <taxon>Nitrospinales</taxon>
        <taxon>Nitrospinaceae</taxon>
        <taxon>Candidatus Nitronauta</taxon>
    </lineage>
</organism>
<accession>A0A7T0BWL0</accession>
<proteinExistence type="predicted"/>
<dbReference type="Gene3D" id="2.102.10.10">
    <property type="entry name" value="Rieske [2Fe-2S] iron-sulphur domain"/>
    <property type="match status" value="1"/>
</dbReference>
<dbReference type="KEGG" id="nli:G3M70_10325"/>
<gene>
    <name evidence="1" type="ORF">G3M70_10325</name>
</gene>
<sequence length="107" mass="12185">MSEVKLLDSNDLPVEGEAKYVELIHPLTEYPYPLSIYFAKNRYFVVTDTCKECGASLAAGKINGLFVTCSGQEHPWNFKTGLLKYDRTNSMPVYRVLLRDDGIYIEI</sequence>
<evidence type="ECO:0000313" key="1">
    <source>
        <dbReference type="EMBL" id="QPJ62244.1"/>
    </source>
</evidence>
<reference evidence="1 2" key="1">
    <citation type="submission" date="2020-02" db="EMBL/GenBank/DDBJ databases">
        <title>Genomic and physiological characterization of two novel Nitrospinaceae genera.</title>
        <authorList>
            <person name="Mueller A.J."/>
            <person name="Jung M.-Y."/>
            <person name="Strachan C.R."/>
            <person name="Herbold C.W."/>
            <person name="Kirkegaard R.H."/>
            <person name="Daims H."/>
        </authorList>
    </citation>
    <scope>NUCLEOTIDE SEQUENCE [LARGE SCALE GENOMIC DNA]</scope>
    <source>
        <strain evidence="1">EB</strain>
    </source>
</reference>
<dbReference type="EMBL" id="CP048685">
    <property type="protein sequence ID" value="QPJ62244.1"/>
    <property type="molecule type" value="Genomic_DNA"/>
</dbReference>
<protein>
    <recommendedName>
        <fullName evidence="3">Rieske domain-containing protein</fullName>
    </recommendedName>
</protein>
<dbReference type="AlphaFoldDB" id="A0A7T0BWL0"/>
<name>A0A7T0BWL0_9BACT</name>
<evidence type="ECO:0000313" key="2">
    <source>
        <dbReference type="Proteomes" id="UP000594688"/>
    </source>
</evidence>
<dbReference type="Proteomes" id="UP000594688">
    <property type="component" value="Chromosome"/>
</dbReference>
<evidence type="ECO:0008006" key="3">
    <source>
        <dbReference type="Google" id="ProtNLM"/>
    </source>
</evidence>
<dbReference type="GO" id="GO:0051537">
    <property type="term" value="F:2 iron, 2 sulfur cluster binding"/>
    <property type="evidence" value="ECO:0007669"/>
    <property type="project" value="InterPro"/>
</dbReference>